<feature type="transmembrane region" description="Helical" evidence="1">
    <location>
        <begin position="99"/>
        <end position="126"/>
    </location>
</feature>
<dbReference type="GO" id="GO:0005886">
    <property type="term" value="C:plasma membrane"/>
    <property type="evidence" value="ECO:0007669"/>
    <property type="project" value="TreeGrafter"/>
</dbReference>
<dbReference type="Pfam" id="PF04173">
    <property type="entry name" value="DoxD"/>
    <property type="match status" value="1"/>
</dbReference>
<feature type="transmembrane region" description="Helical" evidence="1">
    <location>
        <begin position="141"/>
        <end position="165"/>
    </location>
</feature>
<reference evidence="4" key="1">
    <citation type="submission" date="2016-10" db="EMBL/GenBank/DDBJ databases">
        <authorList>
            <person name="Varghese N."/>
            <person name="Submissions S."/>
        </authorList>
    </citation>
    <scope>NUCLEOTIDE SEQUENCE [LARGE SCALE GENOMIC DNA]</scope>
    <source>
        <strain evidence="4">CGMCC 1.8711</strain>
    </source>
</reference>
<keyword evidence="1" id="KW-0812">Transmembrane</keyword>
<feature type="domain" description="TQO small subunit DoxD" evidence="2">
    <location>
        <begin position="30"/>
        <end position="176"/>
    </location>
</feature>
<sequence>MNTPTTTTTTGTKFEDVLDFDLQGTIAGYWLVALRLITGYWFLHAGWTKFAFVSGDAFDASGYLANGTAGSPINGFFVWAAGTPWLMEITNVMIPTGEFLIGLGLIVGGLVRLASFFGAVLMVFFYLGNADWAHGLVNGDLFGLVLFVTLATFGAGRILGLDAVLEERFAESRLAKFLLG</sequence>
<accession>A0A1I6FVI1</accession>
<evidence type="ECO:0000313" key="3">
    <source>
        <dbReference type="EMBL" id="SFR33943.1"/>
    </source>
</evidence>
<organism evidence="3 4">
    <name type="scientific">Halogeometricum limi</name>
    <dbReference type="NCBI Taxonomy" id="555875"/>
    <lineage>
        <taxon>Archaea</taxon>
        <taxon>Methanobacteriati</taxon>
        <taxon>Methanobacteriota</taxon>
        <taxon>Stenosarchaea group</taxon>
        <taxon>Halobacteria</taxon>
        <taxon>Halobacteriales</taxon>
        <taxon>Haloferacaceae</taxon>
        <taxon>Halogeometricum</taxon>
    </lineage>
</organism>
<keyword evidence="1" id="KW-0472">Membrane</keyword>
<keyword evidence="4" id="KW-1185">Reference proteome</keyword>
<name>A0A1I6FVI1_9EURY</name>
<evidence type="ECO:0000313" key="4">
    <source>
        <dbReference type="Proteomes" id="UP000243250"/>
    </source>
</evidence>
<dbReference type="Proteomes" id="UP000243250">
    <property type="component" value="Unassembled WGS sequence"/>
</dbReference>
<dbReference type="PANTHER" id="PTHR33452:SF1">
    <property type="entry name" value="INNER MEMBRANE PROTEIN YPHA-RELATED"/>
    <property type="match status" value="1"/>
</dbReference>
<protein>
    <submittedName>
        <fullName evidence="3">Thiosulfate dehydrogenase [quinone] large subunit</fullName>
    </submittedName>
</protein>
<feature type="transmembrane region" description="Helical" evidence="1">
    <location>
        <begin position="63"/>
        <end position="87"/>
    </location>
</feature>
<dbReference type="EMBL" id="FOYS01000001">
    <property type="protein sequence ID" value="SFR33943.1"/>
    <property type="molecule type" value="Genomic_DNA"/>
</dbReference>
<dbReference type="AlphaFoldDB" id="A0A1I6FVI1"/>
<dbReference type="RefSeq" id="WP_089876244.1">
    <property type="nucleotide sequence ID" value="NZ_FOYS01000001.1"/>
</dbReference>
<feature type="transmembrane region" description="Helical" evidence="1">
    <location>
        <begin position="26"/>
        <end position="43"/>
    </location>
</feature>
<keyword evidence="1" id="KW-1133">Transmembrane helix</keyword>
<dbReference type="OrthoDB" id="199518at2157"/>
<evidence type="ECO:0000259" key="2">
    <source>
        <dbReference type="Pfam" id="PF04173"/>
    </source>
</evidence>
<evidence type="ECO:0000256" key="1">
    <source>
        <dbReference type="SAM" id="Phobius"/>
    </source>
</evidence>
<dbReference type="PANTHER" id="PTHR33452">
    <property type="entry name" value="OXIDOREDUCTASE CATD-RELATED"/>
    <property type="match status" value="1"/>
</dbReference>
<gene>
    <name evidence="3" type="ORF">SAMN04488124_0382</name>
</gene>
<dbReference type="InterPro" id="IPR007301">
    <property type="entry name" value="DoxD"/>
</dbReference>
<dbReference type="InterPro" id="IPR051907">
    <property type="entry name" value="DoxX-like_oxidoreductase"/>
</dbReference>
<dbReference type="STRING" id="555875.SAMN04488124_0382"/>
<proteinExistence type="predicted"/>